<dbReference type="Proteomes" id="UP001305779">
    <property type="component" value="Unassembled WGS sequence"/>
</dbReference>
<name>A0ABR0F0Q6_ZASCE</name>
<proteinExistence type="predicted"/>
<accession>A0ABR0F0Q6</accession>
<reference evidence="2 3" key="1">
    <citation type="journal article" date="2023" name="G3 (Bethesda)">
        <title>A chromosome-level genome assembly of Zasmidium syzygii isolated from banana leaves.</title>
        <authorList>
            <person name="van Westerhoven A.C."/>
            <person name="Mehrabi R."/>
            <person name="Talebi R."/>
            <person name="Steentjes M.B.F."/>
            <person name="Corcolon B."/>
            <person name="Chong P.A."/>
            <person name="Kema G.H.J."/>
            <person name="Seidl M.F."/>
        </authorList>
    </citation>
    <scope>NUCLEOTIDE SEQUENCE [LARGE SCALE GENOMIC DNA]</scope>
    <source>
        <strain evidence="2 3">P124</strain>
    </source>
</reference>
<evidence type="ECO:0000313" key="2">
    <source>
        <dbReference type="EMBL" id="KAK4507496.1"/>
    </source>
</evidence>
<protein>
    <submittedName>
        <fullName evidence="2">Uncharacterized protein</fullName>
    </submittedName>
</protein>
<keyword evidence="3" id="KW-1185">Reference proteome</keyword>
<gene>
    <name evidence="2" type="ORF">PRZ48_001231</name>
</gene>
<evidence type="ECO:0000313" key="3">
    <source>
        <dbReference type="Proteomes" id="UP001305779"/>
    </source>
</evidence>
<feature type="compositionally biased region" description="Acidic residues" evidence="1">
    <location>
        <begin position="1"/>
        <end position="34"/>
    </location>
</feature>
<comment type="caution">
    <text evidence="2">The sequence shown here is derived from an EMBL/GenBank/DDBJ whole genome shotgun (WGS) entry which is preliminary data.</text>
</comment>
<organism evidence="2 3">
    <name type="scientific">Zasmidium cellare</name>
    <name type="common">Wine cellar mold</name>
    <name type="synonym">Racodium cellare</name>
    <dbReference type="NCBI Taxonomy" id="395010"/>
    <lineage>
        <taxon>Eukaryota</taxon>
        <taxon>Fungi</taxon>
        <taxon>Dikarya</taxon>
        <taxon>Ascomycota</taxon>
        <taxon>Pezizomycotina</taxon>
        <taxon>Dothideomycetes</taxon>
        <taxon>Dothideomycetidae</taxon>
        <taxon>Mycosphaerellales</taxon>
        <taxon>Mycosphaerellaceae</taxon>
        <taxon>Zasmidium</taxon>
    </lineage>
</organism>
<feature type="region of interest" description="Disordered" evidence="1">
    <location>
        <begin position="1"/>
        <end position="37"/>
    </location>
</feature>
<evidence type="ECO:0000256" key="1">
    <source>
        <dbReference type="SAM" id="MobiDB-lite"/>
    </source>
</evidence>
<dbReference type="EMBL" id="JAXOVC010000001">
    <property type="protein sequence ID" value="KAK4507496.1"/>
    <property type="molecule type" value="Genomic_DNA"/>
</dbReference>
<sequence length="291" mass="33294">MTELDYDEDNEDDYDEDNEDDYDEDDEDDYDESLEWPWEEKEFKDENGILLAVLSTTYGRDAQIFVPLARLKQTTREHLDRLAEENNERPEYPPWLSARWKYDPSVMIDLALPNVTFSQLIATEGWTDKEFTDQIDNSHDVQRFFDARQALGNTIVEALVPRRRREPPPHMGGRRPTPDKDVVIDITTVNPREHRFSIELHHLAPIIGLELPERGEGTPDSVRLIPEFESILVNFSGDLDALRVDQASFEPIAISDAHDMDAIRGTNALIDALNGGEVHGRTDLLNAPGQI</sequence>